<evidence type="ECO:0000256" key="7">
    <source>
        <dbReference type="ARBA" id="ARBA00023136"/>
    </source>
</evidence>
<feature type="domain" description="ABC transmembrane type-1" evidence="10">
    <location>
        <begin position="84"/>
        <end position="290"/>
    </location>
</feature>
<dbReference type="Gene3D" id="1.10.3720.10">
    <property type="entry name" value="MetI-like"/>
    <property type="match status" value="1"/>
</dbReference>
<protein>
    <submittedName>
        <fullName evidence="11">Amino acid ABC transporter permease</fullName>
    </submittedName>
</protein>
<comment type="similarity">
    <text evidence="8">Belongs to the binding-protein-dependent transport system permease family.</text>
</comment>
<keyword evidence="6 8" id="KW-1133">Transmembrane helix</keyword>
<evidence type="ECO:0000256" key="9">
    <source>
        <dbReference type="SAM" id="MobiDB-lite"/>
    </source>
</evidence>
<reference evidence="11" key="1">
    <citation type="submission" date="2020-07" db="EMBL/GenBank/DDBJ databases">
        <authorList>
            <person name="Tarantini F.S."/>
            <person name="Hong K.W."/>
            <person name="Chan K.G."/>
        </authorList>
    </citation>
    <scope>NUCLEOTIDE SEQUENCE</scope>
    <source>
        <strain evidence="11">32-07</strain>
    </source>
</reference>
<evidence type="ECO:0000256" key="2">
    <source>
        <dbReference type="ARBA" id="ARBA00022448"/>
    </source>
</evidence>
<dbReference type="InterPro" id="IPR000515">
    <property type="entry name" value="MetI-like"/>
</dbReference>
<feature type="transmembrane region" description="Helical" evidence="8">
    <location>
        <begin position="88"/>
        <end position="110"/>
    </location>
</feature>
<proteinExistence type="inferred from homology"/>
<keyword evidence="2 8" id="KW-0813">Transport</keyword>
<accession>A0ABX8QUE0</accession>
<keyword evidence="5" id="KW-0029">Amino-acid transport</keyword>
<dbReference type="NCBIfam" id="TIGR01726">
    <property type="entry name" value="HEQRo_perm_3TM"/>
    <property type="match status" value="1"/>
</dbReference>
<feature type="region of interest" description="Disordered" evidence="9">
    <location>
        <begin position="312"/>
        <end position="342"/>
    </location>
</feature>
<dbReference type="InterPro" id="IPR043429">
    <property type="entry name" value="ArtM/GltK/GlnP/TcyL/YhdX-like"/>
</dbReference>
<evidence type="ECO:0000256" key="6">
    <source>
        <dbReference type="ARBA" id="ARBA00022989"/>
    </source>
</evidence>
<evidence type="ECO:0000256" key="1">
    <source>
        <dbReference type="ARBA" id="ARBA00004651"/>
    </source>
</evidence>
<keyword evidence="12" id="KW-1185">Reference proteome</keyword>
<organism evidence="11 12">
    <name type="scientific">Actinomadura graeca</name>
    <dbReference type="NCBI Taxonomy" id="2750812"/>
    <lineage>
        <taxon>Bacteria</taxon>
        <taxon>Bacillati</taxon>
        <taxon>Actinomycetota</taxon>
        <taxon>Actinomycetes</taxon>
        <taxon>Streptosporangiales</taxon>
        <taxon>Thermomonosporaceae</taxon>
        <taxon>Actinomadura</taxon>
    </lineage>
</organism>
<dbReference type="PANTHER" id="PTHR30614:SF0">
    <property type="entry name" value="L-CYSTINE TRANSPORT SYSTEM PERMEASE PROTEIN TCYL"/>
    <property type="match status" value="1"/>
</dbReference>
<dbReference type="Proteomes" id="UP001049518">
    <property type="component" value="Chromosome"/>
</dbReference>
<feature type="transmembrane region" description="Helical" evidence="8">
    <location>
        <begin position="167"/>
        <end position="186"/>
    </location>
</feature>
<evidence type="ECO:0000256" key="4">
    <source>
        <dbReference type="ARBA" id="ARBA00022692"/>
    </source>
</evidence>
<dbReference type="PANTHER" id="PTHR30614">
    <property type="entry name" value="MEMBRANE COMPONENT OF AMINO ACID ABC TRANSPORTER"/>
    <property type="match status" value="1"/>
</dbReference>
<keyword evidence="7 8" id="KW-0472">Membrane</keyword>
<comment type="subcellular location">
    <subcellularLocation>
        <location evidence="1 8">Cell membrane</location>
        <topology evidence="1 8">Multi-pass membrane protein</topology>
    </subcellularLocation>
</comment>
<dbReference type="InterPro" id="IPR035906">
    <property type="entry name" value="MetI-like_sf"/>
</dbReference>
<keyword evidence="4 8" id="KW-0812">Transmembrane</keyword>
<dbReference type="PROSITE" id="PS50928">
    <property type="entry name" value="ABC_TM1"/>
    <property type="match status" value="1"/>
</dbReference>
<dbReference type="EMBL" id="CP059572">
    <property type="protein sequence ID" value="QXJ21352.1"/>
    <property type="molecule type" value="Genomic_DNA"/>
</dbReference>
<keyword evidence="3" id="KW-1003">Cell membrane</keyword>
<evidence type="ECO:0000259" key="10">
    <source>
        <dbReference type="PROSITE" id="PS50928"/>
    </source>
</evidence>
<evidence type="ECO:0000313" key="11">
    <source>
        <dbReference type="EMBL" id="QXJ21352.1"/>
    </source>
</evidence>
<feature type="transmembrane region" description="Helical" evidence="8">
    <location>
        <begin position="43"/>
        <end position="61"/>
    </location>
</feature>
<evidence type="ECO:0000313" key="12">
    <source>
        <dbReference type="Proteomes" id="UP001049518"/>
    </source>
</evidence>
<dbReference type="InterPro" id="IPR010065">
    <property type="entry name" value="AA_ABC_transptr_permease_3TM"/>
</dbReference>
<evidence type="ECO:0000256" key="8">
    <source>
        <dbReference type="RuleBase" id="RU363032"/>
    </source>
</evidence>
<dbReference type="RefSeq" id="WP_231334497.1">
    <property type="nucleotide sequence ID" value="NZ_CP059572.1"/>
</dbReference>
<sequence>MTNARPVTAKAAAALPGGARPPKTPAFRTTLERLWRSQRRTDWVLTALVVLIAVAAGNSVARNDNFEWGVVGDYLFSRPLMLGLGRTLQLTGLSTAVGFVLGVVLAVMRLSRSPLPVAASSLYIWFFRGTPLLVQLVFWFNLGALYQQLSLGIPFGPTLLTGDANDLITPMSAAVLGLGLNAGAYMSEIVRAGIQSIHHGQTEAAQAMGLSGLATMRYVVLPQAMRVIVPPIANEVISMLKYSSLVSVLAVPELLYSAQLIYARNFKTIPLLITISVWYLAITTVLTIFQHFLERRYARGVRVAGRSRSATSATAIEPGADIPGISKAARPAGAPPTSGEDR</sequence>
<dbReference type="CDD" id="cd06261">
    <property type="entry name" value="TM_PBP2"/>
    <property type="match status" value="1"/>
</dbReference>
<evidence type="ECO:0000256" key="3">
    <source>
        <dbReference type="ARBA" id="ARBA00022475"/>
    </source>
</evidence>
<feature type="region of interest" description="Disordered" evidence="9">
    <location>
        <begin position="1"/>
        <end position="20"/>
    </location>
</feature>
<feature type="transmembrane region" description="Helical" evidence="8">
    <location>
        <begin position="122"/>
        <end position="147"/>
    </location>
</feature>
<feature type="transmembrane region" description="Helical" evidence="8">
    <location>
        <begin position="242"/>
        <end position="262"/>
    </location>
</feature>
<name>A0ABX8QUE0_9ACTN</name>
<gene>
    <name evidence="11" type="ORF">AGRA3207_002197</name>
</gene>
<dbReference type="SUPFAM" id="SSF161098">
    <property type="entry name" value="MetI-like"/>
    <property type="match status" value="1"/>
</dbReference>
<evidence type="ECO:0000256" key="5">
    <source>
        <dbReference type="ARBA" id="ARBA00022970"/>
    </source>
</evidence>
<feature type="transmembrane region" description="Helical" evidence="8">
    <location>
        <begin position="268"/>
        <end position="289"/>
    </location>
</feature>
<dbReference type="Pfam" id="PF00528">
    <property type="entry name" value="BPD_transp_1"/>
    <property type="match status" value="1"/>
</dbReference>